<dbReference type="PANTHER" id="PTHR37166">
    <property type="entry name" value="PROTEIN FLAG"/>
    <property type="match status" value="1"/>
</dbReference>
<dbReference type="PANTHER" id="PTHR37166:SF1">
    <property type="entry name" value="PROTEIN FLAG"/>
    <property type="match status" value="1"/>
</dbReference>
<reference evidence="2 3" key="1">
    <citation type="submission" date="2023-03" db="EMBL/GenBank/DDBJ databases">
        <authorList>
            <person name="Pearce D."/>
        </authorList>
    </citation>
    <scope>NUCLEOTIDE SEQUENCE [LARGE SCALE GENOMIC DNA]</scope>
    <source>
        <strain evidence="2">Msz</strain>
    </source>
</reference>
<keyword evidence="2" id="KW-0969">Cilium</keyword>
<evidence type="ECO:0000313" key="2">
    <source>
        <dbReference type="EMBL" id="CAI8952177.1"/>
    </source>
</evidence>
<dbReference type="InterPro" id="IPR035924">
    <property type="entry name" value="FlaG-like_sf"/>
</dbReference>
<accession>A0ABM9I852</accession>
<organism evidence="2 3">
    <name type="scientific">Methylocaldum szegediense</name>
    <dbReference type="NCBI Taxonomy" id="73780"/>
    <lineage>
        <taxon>Bacteria</taxon>
        <taxon>Pseudomonadati</taxon>
        <taxon>Pseudomonadota</taxon>
        <taxon>Gammaproteobacteria</taxon>
        <taxon>Methylococcales</taxon>
        <taxon>Methylococcaceae</taxon>
        <taxon>Methylocaldum</taxon>
    </lineage>
</organism>
<dbReference type="SUPFAM" id="SSF160214">
    <property type="entry name" value="FlaG-like"/>
    <property type="match status" value="1"/>
</dbReference>
<dbReference type="Pfam" id="PF03646">
    <property type="entry name" value="FlaG"/>
    <property type="match status" value="1"/>
</dbReference>
<dbReference type="Proteomes" id="UP001162030">
    <property type="component" value="Chromosome"/>
</dbReference>
<dbReference type="Gene3D" id="3.30.160.170">
    <property type="entry name" value="FlaG-like"/>
    <property type="match status" value="1"/>
</dbReference>
<evidence type="ECO:0000256" key="1">
    <source>
        <dbReference type="SAM" id="MobiDB-lite"/>
    </source>
</evidence>
<dbReference type="InterPro" id="IPR005186">
    <property type="entry name" value="FlaG"/>
</dbReference>
<name>A0ABM9I852_9GAMM</name>
<feature type="compositionally biased region" description="Polar residues" evidence="1">
    <location>
        <begin position="1"/>
        <end position="10"/>
    </location>
</feature>
<feature type="region of interest" description="Disordered" evidence="1">
    <location>
        <begin position="1"/>
        <end position="25"/>
    </location>
</feature>
<keyword evidence="2" id="KW-0282">Flagellum</keyword>
<dbReference type="RefSeq" id="WP_317963499.1">
    <property type="nucleotide sequence ID" value="NZ_OX458333.1"/>
</dbReference>
<protein>
    <submittedName>
        <fullName evidence="2">Flagellar protein FlaG</fullName>
    </submittedName>
</protein>
<keyword evidence="2" id="KW-0966">Cell projection</keyword>
<gene>
    <name evidence="2" type="ORF">MSZNOR_4474</name>
</gene>
<sequence length="135" mass="14620">MINGVTSSIKPQAPPAFANESAKPVPANESAVVQNVARTVTSGAQTSSLERDAADQNVSPEELKRVVVHANAFIQLVQRNLEFSVDQDTQTMVMKVVDRDSGEVVRQIPPEEVLSMLKQLNEVGSKIGFLFKNSA</sequence>
<keyword evidence="3" id="KW-1185">Reference proteome</keyword>
<proteinExistence type="predicted"/>
<evidence type="ECO:0000313" key="3">
    <source>
        <dbReference type="Proteomes" id="UP001162030"/>
    </source>
</evidence>
<dbReference type="EMBL" id="OX458333">
    <property type="protein sequence ID" value="CAI8952177.1"/>
    <property type="molecule type" value="Genomic_DNA"/>
</dbReference>